<sequence length="72" mass="7929">MKASIITIVLFYIIVFIIGVAIQDFIFPWGGVAESHLKPIYMGLIVLSGLIVGCTVYLADALKESRTIQDNQ</sequence>
<gene>
    <name evidence="2" type="ORF">ACFQ1X_08925</name>
</gene>
<keyword evidence="1" id="KW-1133">Transmembrane helix</keyword>
<dbReference type="EMBL" id="JBHTKI010000012">
    <property type="protein sequence ID" value="MFD1031549.1"/>
    <property type="molecule type" value="Genomic_DNA"/>
</dbReference>
<evidence type="ECO:0000313" key="2">
    <source>
        <dbReference type="EMBL" id="MFD1031549.1"/>
    </source>
</evidence>
<name>A0ABW3LB49_9BACL</name>
<feature type="transmembrane region" description="Helical" evidence="1">
    <location>
        <begin position="39"/>
        <end position="59"/>
    </location>
</feature>
<comment type="caution">
    <text evidence="2">The sequence shown here is derived from an EMBL/GenBank/DDBJ whole genome shotgun (WGS) entry which is preliminary data.</text>
</comment>
<dbReference type="RefSeq" id="WP_144840097.1">
    <property type="nucleotide sequence ID" value="NZ_JBHTKI010000012.1"/>
</dbReference>
<protein>
    <submittedName>
        <fullName evidence="2">Uncharacterized protein</fullName>
    </submittedName>
</protein>
<evidence type="ECO:0000256" key="1">
    <source>
        <dbReference type="SAM" id="Phobius"/>
    </source>
</evidence>
<reference evidence="3" key="1">
    <citation type="journal article" date="2019" name="Int. J. Syst. Evol. Microbiol.">
        <title>The Global Catalogue of Microorganisms (GCM) 10K type strain sequencing project: providing services to taxonomists for standard genome sequencing and annotation.</title>
        <authorList>
            <consortium name="The Broad Institute Genomics Platform"/>
            <consortium name="The Broad Institute Genome Sequencing Center for Infectious Disease"/>
            <person name="Wu L."/>
            <person name="Ma J."/>
        </authorList>
    </citation>
    <scope>NUCLEOTIDE SEQUENCE [LARGE SCALE GENOMIC DNA]</scope>
    <source>
        <strain evidence="3">CCUG 56756</strain>
    </source>
</reference>
<dbReference type="Proteomes" id="UP001597109">
    <property type="component" value="Unassembled WGS sequence"/>
</dbReference>
<keyword evidence="1" id="KW-0472">Membrane</keyword>
<feature type="transmembrane region" description="Helical" evidence="1">
    <location>
        <begin position="7"/>
        <end position="27"/>
    </location>
</feature>
<keyword evidence="3" id="KW-1185">Reference proteome</keyword>
<proteinExistence type="predicted"/>
<accession>A0ABW3LB49</accession>
<organism evidence="2 3">
    <name type="scientific">Metaplanococcus flavidus</name>
    <dbReference type="NCBI Taxonomy" id="569883"/>
    <lineage>
        <taxon>Bacteria</taxon>
        <taxon>Bacillati</taxon>
        <taxon>Bacillota</taxon>
        <taxon>Bacilli</taxon>
        <taxon>Bacillales</taxon>
        <taxon>Caryophanaceae</taxon>
        <taxon>Metaplanococcus</taxon>
    </lineage>
</organism>
<evidence type="ECO:0000313" key="3">
    <source>
        <dbReference type="Proteomes" id="UP001597109"/>
    </source>
</evidence>
<keyword evidence="1" id="KW-0812">Transmembrane</keyword>